<accession>A0AAV6VQQ0</accession>
<evidence type="ECO:0000313" key="3">
    <source>
        <dbReference type="Proteomes" id="UP000827092"/>
    </source>
</evidence>
<dbReference type="Proteomes" id="UP000827092">
    <property type="component" value="Unassembled WGS sequence"/>
</dbReference>
<proteinExistence type="predicted"/>
<evidence type="ECO:0000313" key="2">
    <source>
        <dbReference type="EMBL" id="KAG8198366.1"/>
    </source>
</evidence>
<feature type="region of interest" description="Disordered" evidence="1">
    <location>
        <begin position="1"/>
        <end position="34"/>
    </location>
</feature>
<comment type="caution">
    <text evidence="2">The sequence shown here is derived from an EMBL/GenBank/DDBJ whole genome shotgun (WGS) entry which is preliminary data.</text>
</comment>
<name>A0AAV6VQQ0_9ARAC</name>
<dbReference type="AlphaFoldDB" id="A0AAV6VQQ0"/>
<reference evidence="2 3" key="1">
    <citation type="journal article" date="2022" name="Nat. Ecol. Evol.">
        <title>A masculinizing supergene underlies an exaggerated male reproductive morph in a spider.</title>
        <authorList>
            <person name="Hendrickx F."/>
            <person name="De Corte Z."/>
            <person name="Sonet G."/>
            <person name="Van Belleghem S.M."/>
            <person name="Kostlbacher S."/>
            <person name="Vangestel C."/>
        </authorList>
    </citation>
    <scope>NUCLEOTIDE SEQUENCE [LARGE SCALE GENOMIC DNA]</scope>
    <source>
        <strain evidence="2">W744_W776</strain>
    </source>
</reference>
<dbReference type="EMBL" id="JAFNEN010000041">
    <property type="protein sequence ID" value="KAG8198366.1"/>
    <property type="molecule type" value="Genomic_DNA"/>
</dbReference>
<organism evidence="2 3">
    <name type="scientific">Oedothorax gibbosus</name>
    <dbReference type="NCBI Taxonomy" id="931172"/>
    <lineage>
        <taxon>Eukaryota</taxon>
        <taxon>Metazoa</taxon>
        <taxon>Ecdysozoa</taxon>
        <taxon>Arthropoda</taxon>
        <taxon>Chelicerata</taxon>
        <taxon>Arachnida</taxon>
        <taxon>Araneae</taxon>
        <taxon>Araneomorphae</taxon>
        <taxon>Entelegynae</taxon>
        <taxon>Araneoidea</taxon>
        <taxon>Linyphiidae</taxon>
        <taxon>Erigoninae</taxon>
        <taxon>Oedothorax</taxon>
    </lineage>
</organism>
<gene>
    <name evidence="2" type="ORF">JTE90_021613</name>
</gene>
<sequence length="160" mass="17432">MPLNFATKVGSEGRGRENNGHVSSSKKWHSSGQLKITPKKSGLPFGGCSFLLCLKNTPWEDADKGCGEEGDAREDRWVAWLTVHGPPRWAVKPGDKSSVAANGWRREICLLSLGLLSTRRSDFDHEAPAASSGLTRLGQNTISCEAIIDPGRPHSHLQME</sequence>
<keyword evidence="3" id="KW-1185">Reference proteome</keyword>
<protein>
    <submittedName>
        <fullName evidence="2">Uncharacterized protein</fullName>
    </submittedName>
</protein>
<evidence type="ECO:0000256" key="1">
    <source>
        <dbReference type="SAM" id="MobiDB-lite"/>
    </source>
</evidence>